<feature type="compositionally biased region" description="Basic and acidic residues" evidence="5">
    <location>
        <begin position="161"/>
        <end position="170"/>
    </location>
</feature>
<dbReference type="Gene3D" id="1.10.10.10">
    <property type="entry name" value="Winged helix-like DNA-binding domain superfamily/Winged helix DNA-binding domain"/>
    <property type="match status" value="2"/>
</dbReference>
<comment type="caution">
    <text evidence="7">The sequence shown here is derived from an EMBL/GenBank/DDBJ whole genome shotgun (WGS) entry which is preliminary data.</text>
</comment>
<dbReference type="SUPFAM" id="SSF88659">
    <property type="entry name" value="Sigma3 and sigma4 domains of RNA polymerase sigma factors"/>
    <property type="match status" value="2"/>
</dbReference>
<dbReference type="Pfam" id="PF04542">
    <property type="entry name" value="Sigma70_r2"/>
    <property type="match status" value="1"/>
</dbReference>
<keyword evidence="4" id="KW-0804">Transcription</keyword>
<reference evidence="7" key="1">
    <citation type="submission" date="2024-01" db="EMBL/GenBank/DDBJ databases">
        <title>Bank of Algae and Cyanobacteria of the Azores (BACA) strain genomes.</title>
        <authorList>
            <person name="Luz R."/>
            <person name="Cordeiro R."/>
            <person name="Fonseca A."/>
            <person name="Goncalves V."/>
        </authorList>
    </citation>
    <scope>NUCLEOTIDE SEQUENCE</scope>
    <source>
        <strain evidence="7">BACA0141</strain>
    </source>
</reference>
<dbReference type="CDD" id="cd06171">
    <property type="entry name" value="Sigma70_r4"/>
    <property type="match status" value="1"/>
</dbReference>
<proteinExistence type="predicted"/>
<dbReference type="InterPro" id="IPR036388">
    <property type="entry name" value="WH-like_DNA-bd_sf"/>
</dbReference>
<name>A0AAW9Q6W1_9CYAN</name>
<dbReference type="InterPro" id="IPR000943">
    <property type="entry name" value="RNA_pol_sigma70"/>
</dbReference>
<keyword evidence="3" id="KW-0238">DNA-binding</keyword>
<dbReference type="SUPFAM" id="SSF88946">
    <property type="entry name" value="Sigma2 domain of RNA polymerase sigma factors"/>
    <property type="match status" value="2"/>
</dbReference>
<dbReference type="InterPro" id="IPR007624">
    <property type="entry name" value="RNA_pol_sigma70_r3"/>
</dbReference>
<dbReference type="AlphaFoldDB" id="A0AAW9Q6W1"/>
<feature type="compositionally biased region" description="Basic and acidic residues" evidence="5">
    <location>
        <begin position="192"/>
        <end position="210"/>
    </location>
</feature>
<feature type="domain" description="RNA polymerase sigma-70" evidence="6">
    <location>
        <begin position="267"/>
        <end position="280"/>
    </location>
</feature>
<evidence type="ECO:0000256" key="4">
    <source>
        <dbReference type="ARBA" id="ARBA00023163"/>
    </source>
</evidence>
<evidence type="ECO:0000256" key="2">
    <source>
        <dbReference type="ARBA" id="ARBA00023082"/>
    </source>
</evidence>
<evidence type="ECO:0000256" key="3">
    <source>
        <dbReference type="ARBA" id="ARBA00023125"/>
    </source>
</evidence>
<dbReference type="Proteomes" id="UP001333818">
    <property type="component" value="Unassembled WGS sequence"/>
</dbReference>
<protein>
    <submittedName>
        <fullName evidence="7">Sigma-70 family RNA polymerase sigma factor</fullName>
    </submittedName>
</protein>
<dbReference type="PROSITE" id="PS00715">
    <property type="entry name" value="SIGMA70_1"/>
    <property type="match status" value="1"/>
</dbReference>
<dbReference type="InterPro" id="IPR014284">
    <property type="entry name" value="RNA_pol_sigma-70_dom"/>
</dbReference>
<dbReference type="GO" id="GO:0016987">
    <property type="term" value="F:sigma factor activity"/>
    <property type="evidence" value="ECO:0007669"/>
    <property type="project" value="UniProtKB-KW"/>
</dbReference>
<evidence type="ECO:0000313" key="7">
    <source>
        <dbReference type="EMBL" id="MEE3718663.1"/>
    </source>
</evidence>
<accession>A0AAW9Q6W1</accession>
<evidence type="ECO:0000256" key="1">
    <source>
        <dbReference type="ARBA" id="ARBA00023015"/>
    </source>
</evidence>
<gene>
    <name evidence="7" type="ORF">V2H45_18125</name>
</gene>
<evidence type="ECO:0000256" key="5">
    <source>
        <dbReference type="SAM" id="MobiDB-lite"/>
    </source>
</evidence>
<feature type="region of interest" description="Disordered" evidence="5">
    <location>
        <begin position="161"/>
        <end position="216"/>
    </location>
</feature>
<organism evidence="7 8">
    <name type="scientific">Tumidithrix elongata BACA0141</name>
    <dbReference type="NCBI Taxonomy" id="2716417"/>
    <lineage>
        <taxon>Bacteria</taxon>
        <taxon>Bacillati</taxon>
        <taxon>Cyanobacteriota</taxon>
        <taxon>Cyanophyceae</taxon>
        <taxon>Pseudanabaenales</taxon>
        <taxon>Pseudanabaenaceae</taxon>
        <taxon>Tumidithrix</taxon>
        <taxon>Tumidithrix elongata</taxon>
    </lineage>
</organism>
<dbReference type="InterPro" id="IPR013325">
    <property type="entry name" value="RNA_pol_sigma_r2"/>
</dbReference>
<dbReference type="GO" id="GO:0006352">
    <property type="term" value="P:DNA-templated transcription initiation"/>
    <property type="evidence" value="ECO:0007669"/>
    <property type="project" value="InterPro"/>
</dbReference>
<keyword evidence="8" id="KW-1185">Reference proteome</keyword>
<dbReference type="Gene3D" id="1.20.120.1810">
    <property type="match status" value="1"/>
</dbReference>
<dbReference type="GO" id="GO:0003677">
    <property type="term" value="F:DNA binding"/>
    <property type="evidence" value="ECO:0007669"/>
    <property type="project" value="UniProtKB-KW"/>
</dbReference>
<dbReference type="EMBL" id="JAZBJZ010000087">
    <property type="protein sequence ID" value="MEE3718663.1"/>
    <property type="molecule type" value="Genomic_DNA"/>
</dbReference>
<dbReference type="NCBIfam" id="TIGR02937">
    <property type="entry name" value="sigma70-ECF"/>
    <property type="match status" value="1"/>
</dbReference>
<evidence type="ECO:0000313" key="8">
    <source>
        <dbReference type="Proteomes" id="UP001333818"/>
    </source>
</evidence>
<dbReference type="PANTHER" id="PTHR30385">
    <property type="entry name" value="SIGMA FACTOR F FLAGELLAR"/>
    <property type="match status" value="1"/>
</dbReference>
<dbReference type="RefSeq" id="WP_330485098.1">
    <property type="nucleotide sequence ID" value="NZ_JAZBJZ010000087.1"/>
</dbReference>
<dbReference type="Pfam" id="PF04545">
    <property type="entry name" value="Sigma70_r4"/>
    <property type="match status" value="1"/>
</dbReference>
<dbReference type="NCBIfam" id="NF005644">
    <property type="entry name" value="PRK07408.1"/>
    <property type="match status" value="1"/>
</dbReference>
<dbReference type="Pfam" id="PF04539">
    <property type="entry name" value="Sigma70_r3"/>
    <property type="match status" value="1"/>
</dbReference>
<evidence type="ECO:0000259" key="6">
    <source>
        <dbReference type="PROSITE" id="PS00715"/>
    </source>
</evidence>
<keyword evidence="2" id="KW-0731">Sigma factor</keyword>
<dbReference type="InterPro" id="IPR013324">
    <property type="entry name" value="RNA_pol_sigma_r3/r4-like"/>
</dbReference>
<dbReference type="InterPro" id="IPR007627">
    <property type="entry name" value="RNA_pol_sigma70_r2"/>
</dbReference>
<keyword evidence="1" id="KW-0805">Transcription regulation</keyword>
<dbReference type="Gene3D" id="1.10.1740.10">
    <property type="match status" value="1"/>
</dbReference>
<dbReference type="InterPro" id="IPR007630">
    <property type="entry name" value="RNA_pol_sigma70_r4"/>
</dbReference>
<dbReference type="PANTHER" id="PTHR30385:SF4">
    <property type="entry name" value="RNA POLYMERASE SIGMA-E FACTOR"/>
    <property type="match status" value="1"/>
</dbReference>
<sequence>MLPNYQDTHGSQVLGLIKAYQDLPSAKLQKQLVKLHIGLVHTVIDCLPNQTDCGDNDLLKAGSSGLKQAFKEYDLQSDQDFQYFAVLHIHKHIQVFLEKQTTGADRQTNPSDQSDFCEISPEAAQHYETQASQQQPKYQSFRLAKEDTEVLQQVLRNLEERALKAPEPKSEPTSAKSEARPEARPEPIPIKPEARPESKIASKSKIKADSDDTTASGQLKQETLELLQAYRQQPTPQLRNRLVSLNLGLVRKEAYHWVNQCTEGFEDLMQVGSIGLIRAIERFDMERGHAFSSFAVPYIRGEIQHYLRDKSPTLRVPRSWLTIYNQACKIIRELRINLRREPSDLEISKALDIPLTEWQEIKLACQNRAPISLDTPIGDGDEDSTLGDLMTDTKYRSFQLAQEDNMRLQQALDLLEDRTRQIVEFVFLKEFTHREVAETLGISVVTVSRQVKKGLSLLKNIMTAPLD</sequence>